<keyword evidence="2" id="KW-1185">Reference proteome</keyword>
<dbReference type="RefSeq" id="WP_106167087.1">
    <property type="nucleotide sequence ID" value="NZ_JAVKZF010000001.1"/>
</dbReference>
<dbReference type="InterPro" id="IPR040871">
    <property type="entry name" value="HopA1"/>
</dbReference>
<dbReference type="EMBL" id="RSCK01000039">
    <property type="protein sequence ID" value="RUT10623.1"/>
    <property type="molecule type" value="Genomic_DNA"/>
</dbReference>
<gene>
    <name evidence="1" type="ORF">DSM107010_40760</name>
</gene>
<sequence length="373" mass="42536">MQLLDSAQNQLSDFETDKLLAALHDIVRKIQIESTFCIRHLDYQAWQLPADRLPRFQQLPLELQTKYLSQQLCGFLYSIYYNGSLKSALALDADSVGVELHQNLENNTFLGVDLEFYQRLHSSNSGKGYFDPGWQVLREESDGSLAVKKTDLTLHIERDRHLQPVEQSATVGDSVAILMPRNLVQNGFYMAVGDAGPTRLGNIVRIYFNLSSEGAVVVMGNLTRQLNDINIPFSFKVLYNPPDYKRYDSGVLYFDKSNYEDVQPLLQAVYVEHQSHFQSEVPLFTKLLAPGLALAEEPNRKFSAQESFGLNRCKIVANGLLEAWQQQDSSTEGRMASISKHFSLQEIDLQRPYLNPKSEDIYTPLDWRYIVIK</sequence>
<protein>
    <submittedName>
        <fullName evidence="1">Uncharacterized protein</fullName>
    </submittedName>
</protein>
<evidence type="ECO:0000313" key="2">
    <source>
        <dbReference type="Proteomes" id="UP000282574"/>
    </source>
</evidence>
<dbReference type="AlphaFoldDB" id="A0AB37UHB1"/>
<name>A0AB37UHB1_9CYAN</name>
<dbReference type="Pfam" id="PF17914">
    <property type="entry name" value="HopA1"/>
    <property type="match status" value="1"/>
</dbReference>
<accession>A0AB37UHB1</accession>
<dbReference type="Proteomes" id="UP000282574">
    <property type="component" value="Unassembled WGS sequence"/>
</dbReference>
<reference evidence="1 2" key="1">
    <citation type="journal article" date="2019" name="Genome Biol. Evol.">
        <title>Day and night: Metabolic profiles and evolutionary relationships of six axenic non-marine cyanobacteria.</title>
        <authorList>
            <person name="Will S.E."/>
            <person name="Henke P."/>
            <person name="Boedeker C."/>
            <person name="Huang S."/>
            <person name="Brinkmann H."/>
            <person name="Rohde M."/>
            <person name="Jarek M."/>
            <person name="Friedl T."/>
            <person name="Seufert S."/>
            <person name="Schumacher M."/>
            <person name="Overmann J."/>
            <person name="Neumann-Schaal M."/>
            <person name="Petersen J."/>
        </authorList>
    </citation>
    <scope>NUCLEOTIDE SEQUENCE [LARGE SCALE GENOMIC DNA]</scope>
    <source>
        <strain evidence="1 2">SAG 39.79</strain>
    </source>
</reference>
<proteinExistence type="predicted"/>
<organism evidence="1 2">
    <name type="scientific">Chroococcidiopsis cubana SAG 39.79</name>
    <dbReference type="NCBI Taxonomy" id="388085"/>
    <lineage>
        <taxon>Bacteria</taxon>
        <taxon>Bacillati</taxon>
        <taxon>Cyanobacteriota</taxon>
        <taxon>Cyanophyceae</taxon>
        <taxon>Chroococcidiopsidales</taxon>
        <taxon>Chroococcidiopsidaceae</taxon>
        <taxon>Chroococcidiopsis</taxon>
    </lineage>
</organism>
<evidence type="ECO:0000313" key="1">
    <source>
        <dbReference type="EMBL" id="RUT10623.1"/>
    </source>
</evidence>
<comment type="caution">
    <text evidence="1">The sequence shown here is derived from an EMBL/GenBank/DDBJ whole genome shotgun (WGS) entry which is preliminary data.</text>
</comment>